<gene>
    <name evidence="8" type="ORF">ELQ35_15030</name>
</gene>
<dbReference type="PANTHER" id="PTHR11662">
    <property type="entry name" value="SOLUTE CARRIER FAMILY 17"/>
    <property type="match status" value="1"/>
</dbReference>
<protein>
    <submittedName>
        <fullName evidence="8">MFS transporter</fullName>
    </submittedName>
</protein>
<dbReference type="PROSITE" id="PS50850">
    <property type="entry name" value="MFS"/>
    <property type="match status" value="1"/>
</dbReference>
<name>A0A3S0TTV3_9BACI</name>
<evidence type="ECO:0000256" key="6">
    <source>
        <dbReference type="SAM" id="Phobius"/>
    </source>
</evidence>
<dbReference type="OrthoDB" id="6360at2"/>
<sequence>MKDIKVNSNYRSKILLLMFFGAAINYMDRSNIGIAAPLIAEHFQFNDAQMGIILSSVLWTYMIVQIPMGILIDKFGSRIMVFVGVLVWSVTTGLTGIATGFTSLLLYRMAMGLGEAPTFPAFSRAASQWFPTNERGKANASFISAVMFGSAFTPPLVTFFMIRFGWASAFFVTGLISIIWAFLWWKYFRNRPVESSYVSQKELSVIGDTDEKYSPANIRMYALLKYRNVWALMIGLFAINYVLYIFVTWLPTFLVNAKNLSLSKTGFIAMIPYVFAFILVWVFGLMSDRLVRKGWSSIKSCRTLAVIGMTISLSILLAVQVESIFWVILFLSLSLGGVMAANGVIWALPGAISKSNYVGRIGALQNFAGNIGGALAPLITGFIVQSTGSFTVPLSIGGGLALIAILSYLFLMKEQPTLIGDHNLSNDTSKYIDANHSI</sequence>
<accession>A0A3S0TTV3</accession>
<feature type="transmembrane region" description="Helical" evidence="6">
    <location>
        <begin position="270"/>
        <end position="291"/>
    </location>
</feature>
<evidence type="ECO:0000256" key="2">
    <source>
        <dbReference type="ARBA" id="ARBA00022448"/>
    </source>
</evidence>
<reference evidence="8 9" key="1">
    <citation type="submission" date="2018-12" db="EMBL/GenBank/DDBJ databases">
        <title>Bacillus chawlae sp. nov., Bacillus glennii sp. nov., and Bacillus saganii sp. nov. Isolated from the Vehicle Assembly Building at Kennedy Space Center where the Viking Spacecraft were Assembled.</title>
        <authorList>
            <person name="Seuylemezian A."/>
            <person name="Vaishampayan P."/>
        </authorList>
    </citation>
    <scope>NUCLEOTIDE SEQUENCE [LARGE SCALE GENOMIC DNA]</scope>
    <source>
        <strain evidence="8 9">L5</strain>
    </source>
</reference>
<dbReference type="InterPro" id="IPR050382">
    <property type="entry name" value="MFS_Na/Anion_cotransporter"/>
</dbReference>
<dbReference type="GO" id="GO:0005886">
    <property type="term" value="C:plasma membrane"/>
    <property type="evidence" value="ECO:0007669"/>
    <property type="project" value="UniProtKB-SubCell"/>
</dbReference>
<evidence type="ECO:0000256" key="4">
    <source>
        <dbReference type="ARBA" id="ARBA00022989"/>
    </source>
</evidence>
<feature type="transmembrane region" description="Helical" evidence="6">
    <location>
        <begin position="229"/>
        <end position="250"/>
    </location>
</feature>
<evidence type="ECO:0000256" key="5">
    <source>
        <dbReference type="ARBA" id="ARBA00023136"/>
    </source>
</evidence>
<dbReference type="SUPFAM" id="SSF103473">
    <property type="entry name" value="MFS general substrate transporter"/>
    <property type="match status" value="1"/>
</dbReference>
<dbReference type="Proteomes" id="UP000267430">
    <property type="component" value="Unassembled WGS sequence"/>
</dbReference>
<dbReference type="Pfam" id="PF07690">
    <property type="entry name" value="MFS_1"/>
    <property type="match status" value="1"/>
</dbReference>
<dbReference type="InterPro" id="IPR011701">
    <property type="entry name" value="MFS"/>
</dbReference>
<feature type="transmembrane region" description="Helical" evidence="6">
    <location>
        <begin position="79"/>
        <end position="107"/>
    </location>
</feature>
<keyword evidence="5 6" id="KW-0472">Membrane</keyword>
<feature type="transmembrane region" description="Helical" evidence="6">
    <location>
        <begin position="303"/>
        <end position="319"/>
    </location>
</feature>
<dbReference type="InterPro" id="IPR036259">
    <property type="entry name" value="MFS_trans_sf"/>
</dbReference>
<dbReference type="InterPro" id="IPR020846">
    <property type="entry name" value="MFS_dom"/>
</dbReference>
<feature type="transmembrane region" description="Helical" evidence="6">
    <location>
        <begin position="325"/>
        <end position="349"/>
    </location>
</feature>
<dbReference type="CDD" id="cd17319">
    <property type="entry name" value="MFS_ExuT_GudP_like"/>
    <property type="match status" value="1"/>
</dbReference>
<keyword evidence="2" id="KW-0813">Transport</keyword>
<evidence type="ECO:0000313" key="9">
    <source>
        <dbReference type="Proteomes" id="UP000267430"/>
    </source>
</evidence>
<comment type="subcellular location">
    <subcellularLocation>
        <location evidence="1">Cell membrane</location>
        <topology evidence="1">Multi-pass membrane protein</topology>
    </subcellularLocation>
</comment>
<evidence type="ECO:0000313" key="8">
    <source>
        <dbReference type="EMBL" id="RUQ27836.1"/>
    </source>
</evidence>
<dbReference type="RefSeq" id="WP_126865644.1">
    <property type="nucleotide sequence ID" value="NZ_JAUSTX010000008.1"/>
</dbReference>
<comment type="caution">
    <text evidence="8">The sequence shown here is derived from an EMBL/GenBank/DDBJ whole genome shotgun (WGS) entry which is preliminary data.</text>
</comment>
<dbReference type="PANTHER" id="PTHR11662:SF399">
    <property type="entry name" value="FI19708P1-RELATED"/>
    <property type="match status" value="1"/>
</dbReference>
<evidence type="ECO:0000256" key="1">
    <source>
        <dbReference type="ARBA" id="ARBA00004651"/>
    </source>
</evidence>
<proteinExistence type="predicted"/>
<keyword evidence="4 6" id="KW-1133">Transmembrane helix</keyword>
<feature type="transmembrane region" description="Helical" evidence="6">
    <location>
        <begin position="361"/>
        <end position="384"/>
    </location>
</feature>
<feature type="domain" description="Major facilitator superfamily (MFS) profile" evidence="7">
    <location>
        <begin position="14"/>
        <end position="416"/>
    </location>
</feature>
<feature type="transmembrane region" description="Helical" evidence="6">
    <location>
        <begin position="390"/>
        <end position="411"/>
    </location>
</feature>
<dbReference type="Gene3D" id="1.20.1250.20">
    <property type="entry name" value="MFS general substrate transporter like domains"/>
    <property type="match status" value="2"/>
</dbReference>
<dbReference type="EMBL" id="RYZZ01000020">
    <property type="protein sequence ID" value="RUQ27836.1"/>
    <property type="molecule type" value="Genomic_DNA"/>
</dbReference>
<keyword evidence="3 6" id="KW-0812">Transmembrane</keyword>
<feature type="transmembrane region" description="Helical" evidence="6">
    <location>
        <begin position="51"/>
        <end position="72"/>
    </location>
</feature>
<feature type="transmembrane region" description="Helical" evidence="6">
    <location>
        <begin position="164"/>
        <end position="185"/>
    </location>
</feature>
<organism evidence="8 9">
    <name type="scientific">Peribacillus cavernae</name>
    <dbReference type="NCBI Taxonomy" id="1674310"/>
    <lineage>
        <taxon>Bacteria</taxon>
        <taxon>Bacillati</taxon>
        <taxon>Bacillota</taxon>
        <taxon>Bacilli</taxon>
        <taxon>Bacillales</taxon>
        <taxon>Bacillaceae</taxon>
        <taxon>Peribacillus</taxon>
    </lineage>
</organism>
<keyword evidence="9" id="KW-1185">Reference proteome</keyword>
<dbReference type="GO" id="GO:0022857">
    <property type="term" value="F:transmembrane transporter activity"/>
    <property type="evidence" value="ECO:0007669"/>
    <property type="project" value="InterPro"/>
</dbReference>
<evidence type="ECO:0000256" key="3">
    <source>
        <dbReference type="ARBA" id="ARBA00022692"/>
    </source>
</evidence>
<dbReference type="AlphaFoldDB" id="A0A3S0TTV3"/>
<evidence type="ECO:0000259" key="7">
    <source>
        <dbReference type="PROSITE" id="PS50850"/>
    </source>
</evidence>